<dbReference type="Proteomes" id="UP000003688">
    <property type="component" value="Unassembled WGS sequence"/>
</dbReference>
<dbReference type="AlphaFoldDB" id="B9XFY2"/>
<accession>B9XFY2</accession>
<protein>
    <submittedName>
        <fullName evidence="1">Uncharacterized protein</fullName>
    </submittedName>
</protein>
<comment type="caution">
    <text evidence="1">The sequence shown here is derived from an EMBL/GenBank/DDBJ whole genome shotgun (WGS) entry which is preliminary data.</text>
</comment>
<name>B9XFY2_PEDPL</name>
<keyword evidence="2" id="KW-1185">Reference proteome</keyword>
<dbReference type="RefSeq" id="WP_007414728.1">
    <property type="nucleotide sequence ID" value="NZ_ABOX02000011.1"/>
</dbReference>
<evidence type="ECO:0000313" key="2">
    <source>
        <dbReference type="Proteomes" id="UP000003688"/>
    </source>
</evidence>
<organism evidence="1 2">
    <name type="scientific">Pedosphaera parvula (strain Ellin514)</name>
    <dbReference type="NCBI Taxonomy" id="320771"/>
    <lineage>
        <taxon>Bacteria</taxon>
        <taxon>Pseudomonadati</taxon>
        <taxon>Verrucomicrobiota</taxon>
        <taxon>Pedosphaerae</taxon>
        <taxon>Pedosphaerales</taxon>
        <taxon>Pedosphaeraceae</taxon>
        <taxon>Pedosphaera</taxon>
    </lineage>
</organism>
<gene>
    <name evidence="1" type="ORF">Cflav_PD3861</name>
</gene>
<evidence type="ECO:0000313" key="1">
    <source>
        <dbReference type="EMBL" id="EEF61144.1"/>
    </source>
</evidence>
<proteinExistence type="predicted"/>
<dbReference type="EMBL" id="ABOX02000011">
    <property type="protein sequence ID" value="EEF61144.1"/>
    <property type="molecule type" value="Genomic_DNA"/>
</dbReference>
<dbReference type="STRING" id="320771.Cflav_PD3861"/>
<sequence>MANSSKKNKSPKAMILGVGLDSDGHKRITTGPNFALVGGGQETHEDMTEKVIKINEKLTKKGKKLEEVSREEFDDIAHSVGLRRTDSQ</sequence>
<reference evidence="1 2" key="1">
    <citation type="journal article" date="2011" name="J. Bacteriol.">
        <title>Genome sequence of 'Pedosphaera parvula' Ellin514, an aerobic Verrucomicrobial isolate from pasture soil.</title>
        <authorList>
            <person name="Kant R."/>
            <person name="van Passel M.W."/>
            <person name="Sangwan P."/>
            <person name="Palva A."/>
            <person name="Lucas S."/>
            <person name="Copeland A."/>
            <person name="Lapidus A."/>
            <person name="Glavina Del Rio T."/>
            <person name="Dalin E."/>
            <person name="Tice H."/>
            <person name="Bruce D."/>
            <person name="Goodwin L."/>
            <person name="Pitluck S."/>
            <person name="Chertkov O."/>
            <person name="Larimer F.W."/>
            <person name="Land M.L."/>
            <person name="Hauser L."/>
            <person name="Brettin T.S."/>
            <person name="Detter J.C."/>
            <person name="Han S."/>
            <person name="de Vos W.M."/>
            <person name="Janssen P.H."/>
            <person name="Smidt H."/>
        </authorList>
    </citation>
    <scope>NUCLEOTIDE SEQUENCE [LARGE SCALE GENOMIC DNA]</scope>
    <source>
        <strain evidence="1 2">Ellin514</strain>
    </source>
</reference>
<dbReference type="OrthoDB" id="9811125at2"/>